<evidence type="ECO:0000313" key="12">
    <source>
        <dbReference type="Proteomes" id="UP000311919"/>
    </source>
</evidence>
<protein>
    <recommendedName>
        <fullName evidence="8">Queuine tRNA-ribosyltransferase catalytic subunit 1</fullName>
        <ecNumber evidence="8">2.4.2.64</ecNumber>
    </recommendedName>
    <alternativeName>
        <fullName evidence="8">Guanine insertion enzyme</fullName>
    </alternativeName>
    <alternativeName>
        <fullName evidence="8">tRNA-guanine transglycosylase</fullName>
    </alternativeName>
</protein>
<dbReference type="SUPFAM" id="SSF57667">
    <property type="entry name" value="beta-beta-alpha zinc fingers"/>
    <property type="match status" value="2"/>
</dbReference>
<keyword evidence="1 8" id="KW-0328">Glycosyltransferase</keyword>
<evidence type="ECO:0000256" key="2">
    <source>
        <dbReference type="ARBA" id="ARBA00022679"/>
    </source>
</evidence>
<dbReference type="InterPro" id="IPR036511">
    <property type="entry name" value="TGT-like_sf"/>
</dbReference>
<dbReference type="FunFam" id="3.30.160.60:FF:000065">
    <property type="entry name" value="B-cell CLL/lymphoma 6, member B"/>
    <property type="match status" value="1"/>
</dbReference>
<dbReference type="GO" id="GO:0008479">
    <property type="term" value="F:tRNA-guanosine(34) queuine transglycosylase activity"/>
    <property type="evidence" value="ECO:0007669"/>
    <property type="project" value="UniProtKB-UniRule"/>
</dbReference>
<dbReference type="Pfam" id="PF00096">
    <property type="entry name" value="zf-C2H2"/>
    <property type="match status" value="2"/>
</dbReference>
<dbReference type="SMART" id="SM00355">
    <property type="entry name" value="ZnF_C2H2"/>
    <property type="match status" value="7"/>
</dbReference>
<dbReference type="GO" id="GO:0008270">
    <property type="term" value="F:zinc ion binding"/>
    <property type="evidence" value="ECO:0007669"/>
    <property type="project" value="UniProtKB-KW"/>
</dbReference>
<keyword evidence="5" id="KW-0677">Repeat</keyword>
<keyword evidence="12" id="KW-1185">Reference proteome</keyword>
<comment type="similarity">
    <text evidence="8">Belongs to the queuine tRNA-ribosyltransferase family.</text>
</comment>
<feature type="binding site" evidence="8">
    <location>
        <position position="1269"/>
    </location>
    <ligand>
        <name>Zn(2+)</name>
        <dbReference type="ChEBI" id="CHEBI:29105"/>
    </ligand>
</feature>
<keyword evidence="7 8" id="KW-0862">Zinc</keyword>
<gene>
    <name evidence="11" type="ORF">EWB00_007798</name>
</gene>
<dbReference type="Gene3D" id="3.30.160.60">
    <property type="entry name" value="Classic Zinc Finger"/>
    <property type="match status" value="3"/>
</dbReference>
<keyword evidence="6 9" id="KW-0863">Zinc-finger</keyword>
<feature type="binding site" evidence="8">
    <location>
        <position position="1274"/>
    </location>
    <ligand>
        <name>Zn(2+)</name>
        <dbReference type="ChEBI" id="CHEBI:29105"/>
    </ligand>
</feature>
<evidence type="ECO:0000259" key="10">
    <source>
        <dbReference type="PROSITE" id="PS50157"/>
    </source>
</evidence>
<dbReference type="GO" id="GO:0006400">
    <property type="term" value="P:tRNA modification"/>
    <property type="evidence" value="ECO:0007669"/>
    <property type="project" value="InterPro"/>
</dbReference>
<evidence type="ECO:0000256" key="6">
    <source>
        <dbReference type="ARBA" id="ARBA00022771"/>
    </source>
</evidence>
<comment type="function">
    <text evidence="8">Catalytic subunit of the queuine tRNA-ribosyltransferase (TGT) that catalyzes the base-exchange of a guanine (G) residue with queuine (Q) at position 34 (anticodon wobble position) in tRNAs with GU(N) anticodons (tRNA-Asp, -Asn, -His and -Tyr), resulting in the hypermodified nucleoside queuosine (7-(((4,5-cis-dihydroxy-2-cyclopenten-1-yl)amino)methyl)-7-deazaguanosine). Catalysis occurs through a double-displacement mechanism. The nucleophile active site attacks the C1' of nucleotide 34 to detach the guanine base from the RNA, forming a covalent enzyme-RNA intermediate. The proton acceptor active site deprotonates the incoming queuine, allowing a nucleophilic attack on the C1' of the ribose to form the product.</text>
</comment>
<evidence type="ECO:0000256" key="9">
    <source>
        <dbReference type="PROSITE-ProRule" id="PRU00042"/>
    </source>
</evidence>
<dbReference type="PROSITE" id="PS50157">
    <property type="entry name" value="ZINC_FINGER_C2H2_2"/>
    <property type="match status" value="3"/>
</dbReference>
<dbReference type="Proteomes" id="UP000311919">
    <property type="component" value="Unassembled WGS sequence"/>
</dbReference>
<dbReference type="InterPro" id="IPR004803">
    <property type="entry name" value="TGT"/>
</dbReference>
<feature type="domain" description="C2H2-type" evidence="10">
    <location>
        <begin position="620"/>
        <end position="650"/>
    </location>
</feature>
<feature type="active site" description="Proton acceptor" evidence="8">
    <location>
        <position position="1053"/>
    </location>
</feature>
<name>A0A4Z2CTG8_SCHJA</name>
<dbReference type="Gene3D" id="3.20.20.105">
    <property type="entry name" value="Queuine tRNA-ribosyltransferase-like"/>
    <property type="match status" value="1"/>
</dbReference>
<feature type="binding site" evidence="8">
    <location>
        <position position="1301"/>
    </location>
    <ligand>
        <name>Zn(2+)</name>
        <dbReference type="ChEBI" id="CHEBI:29105"/>
    </ligand>
</feature>
<reference evidence="11 12" key="1">
    <citation type="submission" date="2019-03" db="EMBL/GenBank/DDBJ databases">
        <title>An improved genome assembly of the fluke Schistosoma japonicum.</title>
        <authorList>
            <person name="Hu W."/>
            <person name="Luo F."/>
            <person name="Yin M."/>
            <person name="Mo X."/>
            <person name="Sun C."/>
            <person name="Wu Q."/>
            <person name="Zhu B."/>
            <person name="Xiang M."/>
            <person name="Wang J."/>
            <person name="Wang Y."/>
            <person name="Zhang T."/>
            <person name="Xu B."/>
            <person name="Zheng H."/>
            <person name="Feng Z."/>
        </authorList>
    </citation>
    <scope>NUCLEOTIDE SEQUENCE [LARGE SCALE GENOMIC DNA]</scope>
    <source>
        <strain evidence="11">HuSjv2</strain>
        <tissue evidence="11">Worms</tissue>
    </source>
</reference>
<comment type="subcellular location">
    <subcellularLocation>
        <location evidence="8">Cytoplasm</location>
    </subcellularLocation>
</comment>
<dbReference type="InterPro" id="IPR002616">
    <property type="entry name" value="tRNA_ribo_trans-like"/>
</dbReference>
<dbReference type="PANTHER" id="PTHR43530:SF1">
    <property type="entry name" value="QUEUINE TRNA-RIBOSYLTRANSFERASE CATALYTIC SUBUNIT 1"/>
    <property type="match status" value="1"/>
</dbReference>
<dbReference type="PROSITE" id="PS00028">
    <property type="entry name" value="ZINC_FINGER_C2H2_1"/>
    <property type="match status" value="5"/>
</dbReference>
<dbReference type="NCBIfam" id="TIGR00449">
    <property type="entry name" value="tgt_general"/>
    <property type="match status" value="1"/>
</dbReference>
<evidence type="ECO:0000256" key="3">
    <source>
        <dbReference type="ARBA" id="ARBA00022694"/>
    </source>
</evidence>
<dbReference type="InterPro" id="IPR036236">
    <property type="entry name" value="Znf_C2H2_sf"/>
</dbReference>
<accession>A0A4Z2CTG8</accession>
<keyword evidence="3 8" id="KW-0819">tRNA processing</keyword>
<dbReference type="Pfam" id="PF01702">
    <property type="entry name" value="TGT"/>
    <property type="match status" value="1"/>
</dbReference>
<evidence type="ECO:0000313" key="11">
    <source>
        <dbReference type="EMBL" id="TNN07388.1"/>
    </source>
</evidence>
<dbReference type="FunFam" id="3.30.160.60:FF:000358">
    <property type="entry name" value="zinc finger protein 24"/>
    <property type="match status" value="1"/>
</dbReference>
<feature type="domain" description="C2H2-type" evidence="10">
    <location>
        <begin position="526"/>
        <end position="553"/>
    </location>
</feature>
<comment type="caution">
    <text evidence="11">The sequence shown here is derived from an EMBL/GenBank/DDBJ whole genome shotgun (WGS) entry which is preliminary data.</text>
</comment>
<keyword evidence="2 8" id="KW-0808">Transferase</keyword>
<dbReference type="GO" id="GO:0005829">
    <property type="term" value="C:cytosol"/>
    <property type="evidence" value="ECO:0007669"/>
    <property type="project" value="TreeGrafter"/>
</dbReference>
<dbReference type="EMBL" id="SKCS01000432">
    <property type="protein sequence ID" value="TNN07388.1"/>
    <property type="molecule type" value="Genomic_DNA"/>
</dbReference>
<organism evidence="11 12">
    <name type="scientific">Schistosoma japonicum</name>
    <name type="common">Blood fluke</name>
    <dbReference type="NCBI Taxonomy" id="6182"/>
    <lineage>
        <taxon>Eukaryota</taxon>
        <taxon>Metazoa</taxon>
        <taxon>Spiralia</taxon>
        <taxon>Lophotrochozoa</taxon>
        <taxon>Platyhelminthes</taxon>
        <taxon>Trematoda</taxon>
        <taxon>Digenea</taxon>
        <taxon>Strigeidida</taxon>
        <taxon>Schistosomatoidea</taxon>
        <taxon>Schistosomatidae</taxon>
        <taxon>Schistosoma</taxon>
    </lineage>
</organism>
<evidence type="ECO:0000256" key="5">
    <source>
        <dbReference type="ARBA" id="ARBA00022737"/>
    </source>
</evidence>
<dbReference type="NCBIfam" id="TIGR00430">
    <property type="entry name" value="Q_tRNA_tgt"/>
    <property type="match status" value="1"/>
</dbReference>
<feature type="binding site" evidence="8">
    <location>
        <position position="1181"/>
    </location>
    <ligand>
        <name>substrate</name>
    </ligand>
</feature>
<evidence type="ECO:0000256" key="4">
    <source>
        <dbReference type="ARBA" id="ARBA00022723"/>
    </source>
</evidence>
<keyword evidence="8" id="KW-0963">Cytoplasm</keyword>
<dbReference type="SUPFAM" id="SSF51713">
    <property type="entry name" value="tRNA-guanine transglycosylase"/>
    <property type="match status" value="1"/>
</dbReference>
<evidence type="ECO:0000256" key="8">
    <source>
        <dbReference type="HAMAP-Rule" id="MF_03218"/>
    </source>
</evidence>
<sequence>MPISDSALPTNFHHKLLTVYTDSAPNSLSELYPNTLNPLTDLDHEGTSNRTSNSEIVGNSFITFEVSETETCASNLSDDLQTLPEYPLHTEVYVPAFFPNTTRYGNHTNTDTYSDIASQTLIWPTEEIVHSPLDVITELSQDTDLTSNFHRNYEIGGILDRHVYFTLPLHSDISRASHPVYSLQNESATLCNIQSRFGQTQTPVDFTAQSFGSQFNVTSDLICMNDFTHEPKDNVISWQNSSTKSCSYNSHYFEGVSNFSVDSSVFIHTGEPHEANGVNCMNSCSVHQAPLGSYEITDQNTEYPVCDFIPVDGLSYASYDPSIISYYNSYSDGFSSAVIYPDCYTNCFESQQHDCYSDSTIFISSFPESVAQNNTHVSAYFIPDQNHDSSLKLPDGYSNDVVHVPFSTAYEIKDANNFLYAKSLQRAPLATFSTDGEHQPTCNVSSAYSPTIICPCSNTNPESLPNSTSSENVTTKCIPVVTPIISPNNNKDFKTLKWNCTHCSLSFARSSHLVDHLRIHTGEKPYKCVLCERQFTQASNLRRHLSSHKAWPPMLTTTLTTSDGHYYPNIVSGNTEVVSNSTSCCPVSHKTWICRFCDQKFQTYIRLRAHMVHHKDKQVYACVFSECDYSFSSPNSLLNHLLEKHEVKRKNELTCQTCNQNFHDFGHLVRHLLPRRNGSNSGCPILSARSRRSKNKLLRRNLKVSSHYRSSEAQDGERCSNSSTAFSGVADYLNSKLHLLRLQIFKKDDSFFGYKCPFCMKIYKSLKHIYAHLSEWHSSLTNLSAFKSTFSNKANGDSGNNVSLSYNGNDFSKTALFILQLEKCMLSQENQLKSNKNALPKIFVCKFCGKSFQKQKFFNDHELMCQQSIQERARRIRLRANRREKFIVSQEINIDLNSCTNVTNSNQDFDPCNPGNSNSSLRRSTRNRTFHAFWKPKLTRRKRNFTKSMPRLSVRANSALQFDILSECPRTRARCCNIWLPHCPAGPIETPVFMPVGTQGAMKGVTVGQLERLDCRILLGNTYHLGHRPGPEVLRKAGGLHKFMSWPRAILTDSGGFQMVSLSKLSKVTEEGVRFTSPHNRTEMLLTPEESVGNLQNALGSDIVMQLDHVVHVLTGRESMRKAMERSIRWLDRSIIAHKIQESEQNLFAITQGGLNPSMRIDCINEMLKRKDKLAGFAIGGLSGGESKQDFWRIVKLSTEHLPRDRPRYVMGVGFPVDLVVCVALGCDMFDCVYPTRTGRFGNALVPWGQLNLRQAKYATDFRPIDDNCSCPTCSRLLSRAWIHSALSGRQVSASAIVSLHNLAYMLGLMKQIRNAICTNTFPQFVRSFFERRYHVGKEDENQNEYEDCRPPAWACDALKSVGIDISDIGQSVNSVNYFEDGNNEVETKRSRSSSINCESIDYTK</sequence>
<feature type="binding site" evidence="8">
    <location>
        <position position="1271"/>
    </location>
    <ligand>
        <name>Zn(2+)</name>
        <dbReference type="ChEBI" id="CHEBI:29105"/>
    </ligand>
</feature>
<feature type="domain" description="C2H2-type" evidence="10">
    <location>
        <begin position="498"/>
        <end position="525"/>
    </location>
</feature>
<dbReference type="OrthoDB" id="10249838at2759"/>
<comment type="catalytic activity">
    <reaction evidence="8">
        <text>guanosine(34) in tRNA + queuine = queuosine(34) in tRNA + guanine</text>
        <dbReference type="Rhea" id="RHEA:16633"/>
        <dbReference type="Rhea" id="RHEA-COMP:10341"/>
        <dbReference type="Rhea" id="RHEA-COMP:18571"/>
        <dbReference type="ChEBI" id="CHEBI:16235"/>
        <dbReference type="ChEBI" id="CHEBI:17433"/>
        <dbReference type="ChEBI" id="CHEBI:74269"/>
        <dbReference type="ChEBI" id="CHEBI:194431"/>
        <dbReference type="EC" id="2.4.2.64"/>
    </reaction>
</comment>
<dbReference type="InterPro" id="IPR013087">
    <property type="entry name" value="Znf_C2H2_type"/>
</dbReference>
<feature type="binding site" evidence="8">
    <location>
        <begin position="1053"/>
        <end position="1057"/>
    </location>
    <ligand>
        <name>substrate</name>
    </ligand>
</feature>
<feature type="active site" description="Nucleophile" evidence="8">
    <location>
        <position position="1231"/>
    </location>
</feature>
<evidence type="ECO:0000256" key="1">
    <source>
        <dbReference type="ARBA" id="ARBA00022676"/>
    </source>
</evidence>
<keyword evidence="4 8" id="KW-0479">Metal-binding</keyword>
<feature type="binding site" evidence="8">
    <location>
        <position position="1108"/>
    </location>
    <ligand>
        <name>substrate</name>
    </ligand>
</feature>
<comment type="cofactor">
    <cofactor evidence="8">
        <name>Zn(2+)</name>
        <dbReference type="ChEBI" id="CHEBI:29105"/>
    </cofactor>
</comment>
<dbReference type="HAMAP" id="MF_00168">
    <property type="entry name" value="Q_tRNA_Tgt"/>
    <property type="match status" value="1"/>
</dbReference>
<dbReference type="EC" id="2.4.2.64" evidence="8"/>
<dbReference type="PANTHER" id="PTHR43530">
    <property type="entry name" value="QUEUINE TRNA-RIBOSYLTRANSFERASE CATALYTIC SUBUNIT 1"/>
    <property type="match status" value="1"/>
</dbReference>
<feature type="binding site" evidence="8">
    <location>
        <position position="1152"/>
    </location>
    <ligand>
        <name>substrate</name>
    </ligand>
</feature>
<evidence type="ECO:0000256" key="7">
    <source>
        <dbReference type="ARBA" id="ARBA00022833"/>
    </source>
</evidence>
<proteinExistence type="inferred from homology"/>
<dbReference type="STRING" id="6182.A0A4Z2CTG8"/>
<comment type="subunit">
    <text evidence="8">Heterodimer of a catalytic subunit and an accessory subunit.</text>
</comment>
<feature type="region of interest" description="RNA binding" evidence="8">
    <location>
        <begin position="1212"/>
        <end position="1218"/>
    </location>
</feature>
<feature type="region of interest" description="RNA binding; important for wobble base 34 recognition" evidence="8">
    <location>
        <begin position="1236"/>
        <end position="1240"/>
    </location>
</feature>